<reference evidence="12" key="1">
    <citation type="journal article" date="2019" name="Int. J. Syst. Evol. Microbiol.">
        <title>The Global Catalogue of Microorganisms (GCM) 10K type strain sequencing project: providing services to taxonomists for standard genome sequencing and annotation.</title>
        <authorList>
            <consortium name="The Broad Institute Genomics Platform"/>
            <consortium name="The Broad Institute Genome Sequencing Center for Infectious Disease"/>
            <person name="Wu L."/>
            <person name="Ma J."/>
        </authorList>
    </citation>
    <scope>NUCLEOTIDE SEQUENCE [LARGE SCALE GENOMIC DNA]</scope>
    <source>
        <strain evidence="12">CCM 7941</strain>
    </source>
</reference>
<dbReference type="EMBL" id="JBHRUV010000074">
    <property type="protein sequence ID" value="MFC3267046.1"/>
    <property type="molecule type" value="Genomic_DNA"/>
</dbReference>
<evidence type="ECO:0000256" key="7">
    <source>
        <dbReference type="RuleBase" id="RU004016"/>
    </source>
</evidence>
<feature type="compositionally biased region" description="Basic and acidic residues" evidence="8">
    <location>
        <begin position="460"/>
        <end position="474"/>
    </location>
</feature>
<evidence type="ECO:0000256" key="8">
    <source>
        <dbReference type="SAM" id="MobiDB-lite"/>
    </source>
</evidence>
<evidence type="ECO:0000256" key="9">
    <source>
        <dbReference type="SAM" id="SignalP"/>
    </source>
</evidence>
<evidence type="ECO:0000256" key="1">
    <source>
        <dbReference type="ARBA" id="ARBA00007164"/>
    </source>
</evidence>
<keyword evidence="12" id="KW-1185">Reference proteome</keyword>
<dbReference type="Proteomes" id="UP001595536">
    <property type="component" value="Unassembled WGS sequence"/>
</dbReference>
<evidence type="ECO:0000256" key="6">
    <source>
        <dbReference type="ARBA" id="ARBA00023316"/>
    </source>
</evidence>
<feature type="region of interest" description="Disordered" evidence="8">
    <location>
        <begin position="409"/>
        <end position="501"/>
    </location>
</feature>
<protein>
    <submittedName>
        <fullName evidence="11">D-alanyl-D-alanine carboxypeptidase family protein</fullName>
        <ecNumber evidence="11">3.4.-.-</ecNumber>
    </submittedName>
</protein>
<keyword evidence="11" id="KW-0121">Carboxypeptidase</keyword>
<dbReference type="InterPro" id="IPR018044">
    <property type="entry name" value="Peptidase_S11"/>
</dbReference>
<organism evidence="11 12">
    <name type="scientific">Camelimonas abortus</name>
    <dbReference type="NCBI Taxonomy" id="1017184"/>
    <lineage>
        <taxon>Bacteria</taxon>
        <taxon>Pseudomonadati</taxon>
        <taxon>Pseudomonadota</taxon>
        <taxon>Alphaproteobacteria</taxon>
        <taxon>Hyphomicrobiales</taxon>
        <taxon>Chelatococcaceae</taxon>
        <taxon>Camelimonas</taxon>
    </lineage>
</organism>
<dbReference type="Gene3D" id="3.40.710.10">
    <property type="entry name" value="DD-peptidase/beta-lactamase superfamily"/>
    <property type="match status" value="1"/>
</dbReference>
<keyword evidence="2 9" id="KW-0732">Signal</keyword>
<evidence type="ECO:0000256" key="5">
    <source>
        <dbReference type="ARBA" id="ARBA00022984"/>
    </source>
</evidence>
<evidence type="ECO:0000256" key="2">
    <source>
        <dbReference type="ARBA" id="ARBA00022729"/>
    </source>
</evidence>
<evidence type="ECO:0000313" key="11">
    <source>
        <dbReference type="EMBL" id="MFC3267046.1"/>
    </source>
</evidence>
<keyword evidence="4" id="KW-0133">Cell shape</keyword>
<dbReference type="EC" id="3.4.-.-" evidence="11"/>
<evidence type="ECO:0000313" key="12">
    <source>
        <dbReference type="Proteomes" id="UP001595536"/>
    </source>
</evidence>
<feature type="signal peptide" evidence="9">
    <location>
        <begin position="1"/>
        <end position="43"/>
    </location>
</feature>
<dbReference type="InterPro" id="IPR012338">
    <property type="entry name" value="Beta-lactam/transpept-like"/>
</dbReference>
<dbReference type="PANTHER" id="PTHR21581:SF6">
    <property type="entry name" value="TRAFFICKING PROTEIN PARTICLE COMPLEX SUBUNIT 12"/>
    <property type="match status" value="1"/>
</dbReference>
<feature type="chain" id="PRO_5047027775" evidence="9">
    <location>
        <begin position="44"/>
        <end position="501"/>
    </location>
</feature>
<feature type="compositionally biased region" description="Low complexity" evidence="8">
    <location>
        <begin position="409"/>
        <end position="459"/>
    </location>
</feature>
<comment type="similarity">
    <text evidence="1 7">Belongs to the peptidase S11 family.</text>
</comment>
<keyword evidence="6" id="KW-0961">Cell wall biogenesis/degradation</keyword>
<proteinExistence type="inferred from homology"/>
<dbReference type="PRINTS" id="PR00725">
    <property type="entry name" value="DADACBPTASE1"/>
</dbReference>
<dbReference type="SUPFAM" id="SSF56601">
    <property type="entry name" value="beta-lactamase/transpeptidase-like"/>
    <property type="match status" value="1"/>
</dbReference>
<gene>
    <name evidence="11" type="ORF">ACFOEX_11890</name>
</gene>
<keyword evidence="11" id="KW-0645">Protease</keyword>
<evidence type="ECO:0000256" key="4">
    <source>
        <dbReference type="ARBA" id="ARBA00022960"/>
    </source>
</evidence>
<accession>A0ABV7LHX0</accession>
<dbReference type="Pfam" id="PF00768">
    <property type="entry name" value="Peptidase_S11"/>
    <property type="match status" value="1"/>
</dbReference>
<evidence type="ECO:0000256" key="3">
    <source>
        <dbReference type="ARBA" id="ARBA00022801"/>
    </source>
</evidence>
<keyword evidence="5" id="KW-0573">Peptidoglycan synthesis</keyword>
<feature type="domain" description="Peptidase S11 D-alanyl-D-alanine carboxypeptidase A N-terminal" evidence="10">
    <location>
        <begin position="43"/>
        <end position="262"/>
    </location>
</feature>
<keyword evidence="3 11" id="KW-0378">Hydrolase</keyword>
<dbReference type="GO" id="GO:0004180">
    <property type="term" value="F:carboxypeptidase activity"/>
    <property type="evidence" value="ECO:0007669"/>
    <property type="project" value="UniProtKB-KW"/>
</dbReference>
<comment type="caution">
    <text evidence="11">The sequence shown here is derived from an EMBL/GenBank/DDBJ whole genome shotgun (WGS) entry which is preliminary data.</text>
</comment>
<name>A0ABV7LHX0_9HYPH</name>
<dbReference type="PANTHER" id="PTHR21581">
    <property type="entry name" value="D-ALANYL-D-ALANINE CARBOXYPEPTIDASE"/>
    <property type="match status" value="1"/>
</dbReference>
<sequence>MRQPMTQDPNRPRALRFLRIMPRPRLVAALLALLALAAGPALAAPALVMDIDSGRVLYAKEAREPWYPASVTKVMTAYLVMHALRNGQLKPDTPLVVSARAAAAPPSKMGFRPGVEVTVDNALKMMMVKSANDMAIVLAEGVGGTVENFVRMMNDAAHELGMVQTSFANPNGLPDPDNRSTARDLALLARTALLQFPEYAHYFGIEAVQLGKRIYKNTNGLVGRYPYVTGMKTGFICSSGFNVVATATRGNRRLLAVVLGAPSGAARTLMAAALLDRGFADSGWGGPGNLDTLPLPTRLDPPDLREKVCGAGRGARGEEEAENGAGAPSPVFALFGGGNSDWETPVAGSTLPPRAPLHPIPVFVGRTPDAGATAVARRRAPGGTAAAYAAEDDGPASVKAVKNVRGPSAAARKAATAGAPARSAGAPQKAKGARAPAGRDAAAAHGAPAGAAKGAAKTGGRPEGKDAGKKDAGAKGRTGAKAGDAARKDARAGQGAATGTR</sequence>
<dbReference type="RefSeq" id="WP_376832236.1">
    <property type="nucleotide sequence ID" value="NZ_JBHLWR010000006.1"/>
</dbReference>
<dbReference type="InterPro" id="IPR001967">
    <property type="entry name" value="Peptidase_S11_N"/>
</dbReference>
<feature type="compositionally biased region" description="Low complexity" evidence="8">
    <location>
        <begin position="492"/>
        <end position="501"/>
    </location>
</feature>
<evidence type="ECO:0000259" key="10">
    <source>
        <dbReference type="Pfam" id="PF00768"/>
    </source>
</evidence>